<dbReference type="PANTHER" id="PTHR46018:SF2">
    <property type="entry name" value="ZINC PHOSPHODIESTERASE ELAC PROTEIN 1"/>
    <property type="match status" value="1"/>
</dbReference>
<sequence>MPMKDRGLTSIALRRNGELLLFDGGEGTQRQMTHTNISPMKVDTIFITHFHGDHFLGIPGLVQTMSLMDRERELWIYGPSGTEEKISKLLEIPVYTLKFDIKIQDLEPGDKVEKEDYQIETTETDHFTPGIAYALVENERPGKFYPDKAKELGIEPGPKYSRLQEGKSVELSNGQIIEPEQVMGPPRPGRKVVYTGDTRPSQKILELAKGADLLIHDGTFAGDLEDEAEEGGHSTVKDAAEVAKEAEVEKLVLTHPSPRYSDLSDLEKQAQEIFPNSTFAEDLMEIEVELKK</sequence>
<keyword evidence="8 9" id="KW-0862">Zinc</keyword>
<evidence type="ECO:0000256" key="7">
    <source>
        <dbReference type="ARBA" id="ARBA00022801"/>
    </source>
</evidence>
<dbReference type="EMBL" id="LHYG01000014">
    <property type="protein sequence ID" value="KXB06124.1"/>
    <property type="molecule type" value="Genomic_DNA"/>
</dbReference>
<keyword evidence="12" id="KW-1185">Reference proteome</keyword>
<feature type="binding site" evidence="9">
    <location>
        <position position="54"/>
    </location>
    <ligand>
        <name>Zn(2+)</name>
        <dbReference type="ChEBI" id="CHEBI:29105"/>
        <label>2</label>
        <note>catalytic</note>
    </ligand>
</feature>
<dbReference type="PANTHER" id="PTHR46018">
    <property type="entry name" value="ZINC PHOSPHODIESTERASE ELAC PROTEIN 1"/>
    <property type="match status" value="1"/>
</dbReference>
<feature type="binding site" evidence="9">
    <location>
        <position position="197"/>
    </location>
    <ligand>
        <name>Zn(2+)</name>
        <dbReference type="ChEBI" id="CHEBI:29105"/>
        <label>2</label>
        <note>catalytic</note>
    </ligand>
</feature>
<feature type="binding site" evidence="9">
    <location>
        <position position="197"/>
    </location>
    <ligand>
        <name>Zn(2+)</name>
        <dbReference type="ChEBI" id="CHEBI:29105"/>
        <label>1</label>
        <note>catalytic</note>
    </ligand>
</feature>
<keyword evidence="6 9" id="KW-0255">Endonuclease</keyword>
<evidence type="ECO:0000313" key="12">
    <source>
        <dbReference type="Proteomes" id="UP000070491"/>
    </source>
</evidence>
<dbReference type="SMART" id="SM00849">
    <property type="entry name" value="Lactamase_B"/>
    <property type="match status" value="1"/>
</dbReference>
<dbReference type="HAMAP" id="MF_01818">
    <property type="entry name" value="RNase_Z_BN"/>
    <property type="match status" value="1"/>
</dbReference>
<dbReference type="Pfam" id="PF23023">
    <property type="entry name" value="Anti-Pycsar_Apyc1"/>
    <property type="match status" value="1"/>
</dbReference>
<keyword evidence="3 9" id="KW-0819">tRNA processing</keyword>
<name>A0A133VI83_9EURY</name>
<dbReference type="GO" id="GO:0042781">
    <property type="term" value="F:3'-tRNA processing endoribonuclease activity"/>
    <property type="evidence" value="ECO:0007669"/>
    <property type="project" value="UniProtKB-UniRule"/>
</dbReference>
<comment type="cofactor">
    <cofactor evidence="9">
        <name>Zn(2+)</name>
        <dbReference type="ChEBI" id="CHEBI:29105"/>
    </cofactor>
    <text evidence="9">Binds 2 Zn(2+) ions.</text>
</comment>
<reference evidence="11 12" key="1">
    <citation type="journal article" date="2016" name="Sci. Rep.">
        <title>Metabolic traits of an uncultured archaeal lineage -MSBL1- from brine pools of the Red Sea.</title>
        <authorList>
            <person name="Mwirichia R."/>
            <person name="Alam I."/>
            <person name="Rashid M."/>
            <person name="Vinu M."/>
            <person name="Ba-Alawi W."/>
            <person name="Anthony Kamau A."/>
            <person name="Kamanda Ngugi D."/>
            <person name="Goker M."/>
            <person name="Klenk H.P."/>
            <person name="Bajic V."/>
            <person name="Stingl U."/>
        </authorList>
    </citation>
    <scope>NUCLEOTIDE SEQUENCE [LARGE SCALE GENOMIC DNA]</scope>
    <source>
        <strain evidence="11">SCGC-AAA382F02</strain>
    </source>
</reference>
<dbReference type="InterPro" id="IPR013471">
    <property type="entry name" value="RNase_Z/BN"/>
</dbReference>
<dbReference type="Pfam" id="PF12706">
    <property type="entry name" value="Lactamase_B_2"/>
    <property type="match status" value="1"/>
</dbReference>
<dbReference type="NCBIfam" id="TIGR02651">
    <property type="entry name" value="RNase_Z"/>
    <property type="match status" value="1"/>
</dbReference>
<dbReference type="CDD" id="cd07717">
    <property type="entry name" value="RNaseZ_ZiPD-like_MBL-fold"/>
    <property type="match status" value="1"/>
</dbReference>
<dbReference type="PATRIC" id="fig|1698282.3.peg.94"/>
<protein>
    <recommendedName>
        <fullName evidence="9">Ribonuclease Z</fullName>
        <shortName evidence="9">RNase Z</shortName>
        <ecNumber evidence="9">3.1.26.11</ecNumber>
    </recommendedName>
    <alternativeName>
        <fullName evidence="9">tRNA 3 endonuclease</fullName>
    </alternativeName>
    <alternativeName>
        <fullName evidence="9">tRNase Z</fullName>
    </alternativeName>
</protein>
<dbReference type="GO" id="GO:0042802">
    <property type="term" value="F:identical protein binding"/>
    <property type="evidence" value="ECO:0007669"/>
    <property type="project" value="UniProtKB-ARBA"/>
</dbReference>
<dbReference type="NCBIfam" id="NF000801">
    <property type="entry name" value="PRK00055.1-3"/>
    <property type="match status" value="1"/>
</dbReference>
<feature type="binding site" evidence="9">
    <location>
        <position position="53"/>
    </location>
    <ligand>
        <name>Zn(2+)</name>
        <dbReference type="ChEBI" id="CHEBI:29105"/>
        <label>2</label>
        <note>catalytic</note>
    </ligand>
</feature>
<evidence type="ECO:0000256" key="8">
    <source>
        <dbReference type="ARBA" id="ARBA00022833"/>
    </source>
</evidence>
<feature type="binding site" evidence="9">
    <location>
        <position position="255"/>
    </location>
    <ligand>
        <name>Zn(2+)</name>
        <dbReference type="ChEBI" id="CHEBI:29105"/>
        <label>2</label>
        <note>catalytic</note>
    </ligand>
</feature>
<evidence type="ECO:0000259" key="10">
    <source>
        <dbReference type="SMART" id="SM00849"/>
    </source>
</evidence>
<evidence type="ECO:0000256" key="1">
    <source>
        <dbReference type="ARBA" id="ARBA00000402"/>
    </source>
</evidence>
<comment type="similarity">
    <text evidence="9">Belongs to the RNase Z family.</text>
</comment>
<accession>A0A133VI83</accession>
<comment type="subunit">
    <text evidence="2 9">Homodimer.</text>
</comment>
<dbReference type="SUPFAM" id="SSF56281">
    <property type="entry name" value="Metallo-hydrolase/oxidoreductase"/>
    <property type="match status" value="1"/>
</dbReference>
<dbReference type="GO" id="GO:0008270">
    <property type="term" value="F:zinc ion binding"/>
    <property type="evidence" value="ECO:0007669"/>
    <property type="project" value="UniProtKB-UniRule"/>
</dbReference>
<evidence type="ECO:0000256" key="3">
    <source>
        <dbReference type="ARBA" id="ARBA00022694"/>
    </source>
</evidence>
<dbReference type="Gene3D" id="3.60.15.10">
    <property type="entry name" value="Ribonuclease Z/Hydroxyacylglutathione hydrolase-like"/>
    <property type="match status" value="1"/>
</dbReference>
<feature type="active site" description="Proton acceptor" evidence="9">
    <location>
        <position position="53"/>
    </location>
</feature>
<feature type="binding site" evidence="9">
    <location>
        <position position="49"/>
    </location>
    <ligand>
        <name>Zn(2+)</name>
        <dbReference type="ChEBI" id="CHEBI:29105"/>
        <label>1</label>
        <note>catalytic</note>
    </ligand>
</feature>
<evidence type="ECO:0000256" key="6">
    <source>
        <dbReference type="ARBA" id="ARBA00022759"/>
    </source>
</evidence>
<dbReference type="FunFam" id="3.60.15.10:FF:000002">
    <property type="entry name" value="Ribonuclease Z"/>
    <property type="match status" value="1"/>
</dbReference>
<dbReference type="Proteomes" id="UP000070491">
    <property type="component" value="Unassembled WGS sequence"/>
</dbReference>
<keyword evidence="5 9" id="KW-0479">Metal-binding</keyword>
<organism evidence="11 12">
    <name type="scientific">candidate division MSBL1 archaeon SCGC-AAA382F02</name>
    <dbReference type="NCBI Taxonomy" id="1698282"/>
    <lineage>
        <taxon>Archaea</taxon>
        <taxon>Methanobacteriati</taxon>
        <taxon>Methanobacteriota</taxon>
        <taxon>candidate division MSBL1</taxon>
    </lineage>
</organism>
<evidence type="ECO:0000256" key="5">
    <source>
        <dbReference type="ARBA" id="ARBA00022723"/>
    </source>
</evidence>
<proteinExistence type="inferred from homology"/>
<evidence type="ECO:0000256" key="9">
    <source>
        <dbReference type="HAMAP-Rule" id="MF_01818"/>
    </source>
</evidence>
<keyword evidence="7 9" id="KW-0378">Hydrolase</keyword>
<comment type="catalytic activity">
    <reaction evidence="1 9">
        <text>Endonucleolytic cleavage of RNA, removing extra 3' nucleotides from tRNA precursor, generating 3' termini of tRNAs. A 3'-hydroxy group is left at the tRNA terminus and a 5'-phosphoryl group is left at the trailer molecule.</text>
        <dbReference type="EC" id="3.1.26.11"/>
    </reaction>
</comment>
<evidence type="ECO:0000256" key="2">
    <source>
        <dbReference type="ARBA" id="ARBA00011738"/>
    </source>
</evidence>
<comment type="function">
    <text evidence="9">Zinc phosphodiesterase, which displays some tRNA 3'-processing endonuclease activity. Probably involved in tRNA maturation, by removing a 3'-trailer from precursor tRNA.</text>
</comment>
<gene>
    <name evidence="9" type="primary">rnz</name>
    <name evidence="11" type="ORF">AKJ53_01310</name>
</gene>
<evidence type="ECO:0000313" key="11">
    <source>
        <dbReference type="EMBL" id="KXB06124.1"/>
    </source>
</evidence>
<dbReference type="EC" id="3.1.26.11" evidence="9"/>
<feature type="binding site" evidence="9">
    <location>
        <position position="126"/>
    </location>
    <ligand>
        <name>Zn(2+)</name>
        <dbReference type="ChEBI" id="CHEBI:29105"/>
        <label>1</label>
        <note>catalytic</note>
    </ligand>
</feature>
<dbReference type="InterPro" id="IPR036866">
    <property type="entry name" value="RibonucZ/Hydroxyglut_hydro"/>
</dbReference>
<feature type="binding site" evidence="9">
    <location>
        <position position="51"/>
    </location>
    <ligand>
        <name>Zn(2+)</name>
        <dbReference type="ChEBI" id="CHEBI:29105"/>
        <label>1</label>
        <note>catalytic</note>
    </ligand>
</feature>
<dbReference type="AlphaFoldDB" id="A0A133VI83"/>
<comment type="caution">
    <text evidence="11">The sequence shown here is derived from an EMBL/GenBank/DDBJ whole genome shotgun (WGS) entry which is preliminary data.</text>
</comment>
<feature type="domain" description="Metallo-beta-lactamase" evidence="10">
    <location>
        <begin position="7"/>
        <end position="197"/>
    </location>
</feature>
<evidence type="ECO:0000256" key="4">
    <source>
        <dbReference type="ARBA" id="ARBA00022722"/>
    </source>
</evidence>
<dbReference type="InterPro" id="IPR001279">
    <property type="entry name" value="Metallo-B-lactamas"/>
</dbReference>
<keyword evidence="4 9" id="KW-0540">Nuclease</keyword>